<accession>A0AB34IWS0</accession>
<proteinExistence type="predicted"/>
<evidence type="ECO:0000313" key="6">
    <source>
        <dbReference type="Proteomes" id="UP001515480"/>
    </source>
</evidence>
<protein>
    <recommendedName>
        <fullName evidence="4">Glycosyltransferase 61 catalytic domain-containing protein</fullName>
    </recommendedName>
</protein>
<dbReference type="AlphaFoldDB" id="A0AB34IWS0"/>
<dbReference type="InterPro" id="IPR007657">
    <property type="entry name" value="Glycosyltransferase_61"/>
</dbReference>
<dbReference type="PANTHER" id="PTHR20961">
    <property type="entry name" value="GLYCOSYLTRANSFERASE"/>
    <property type="match status" value="1"/>
</dbReference>
<name>A0AB34IWS0_PRYPA</name>
<evidence type="ECO:0000313" key="5">
    <source>
        <dbReference type="EMBL" id="KAL1507498.1"/>
    </source>
</evidence>
<keyword evidence="3" id="KW-0325">Glycoprotein</keyword>
<keyword evidence="6" id="KW-1185">Reference proteome</keyword>
<comment type="caution">
    <text evidence="5">The sequence shown here is derived from an EMBL/GenBank/DDBJ whole genome shotgun (WGS) entry which is preliminary data.</text>
</comment>
<gene>
    <name evidence="5" type="ORF">AB1Y20_008334</name>
</gene>
<keyword evidence="2" id="KW-0808">Transferase</keyword>
<dbReference type="GO" id="GO:0016757">
    <property type="term" value="F:glycosyltransferase activity"/>
    <property type="evidence" value="ECO:0007669"/>
    <property type="project" value="UniProtKB-KW"/>
</dbReference>
<dbReference type="Proteomes" id="UP001515480">
    <property type="component" value="Unassembled WGS sequence"/>
</dbReference>
<evidence type="ECO:0000256" key="3">
    <source>
        <dbReference type="ARBA" id="ARBA00023180"/>
    </source>
</evidence>
<dbReference type="Pfam" id="PF04577">
    <property type="entry name" value="Glyco_transf_61"/>
    <property type="match status" value="1"/>
</dbReference>
<organism evidence="5 6">
    <name type="scientific">Prymnesium parvum</name>
    <name type="common">Toxic golden alga</name>
    <dbReference type="NCBI Taxonomy" id="97485"/>
    <lineage>
        <taxon>Eukaryota</taxon>
        <taxon>Haptista</taxon>
        <taxon>Haptophyta</taxon>
        <taxon>Prymnesiophyceae</taxon>
        <taxon>Prymnesiales</taxon>
        <taxon>Prymnesiaceae</taxon>
        <taxon>Prymnesium</taxon>
    </lineage>
</organism>
<feature type="domain" description="Glycosyltransferase 61 catalytic" evidence="4">
    <location>
        <begin position="199"/>
        <end position="302"/>
    </location>
</feature>
<keyword evidence="1" id="KW-0328">Glycosyltransferase</keyword>
<reference evidence="5 6" key="1">
    <citation type="journal article" date="2024" name="Science">
        <title>Giant polyketide synthase enzymes in the biosynthesis of giant marine polyether toxins.</title>
        <authorList>
            <person name="Fallon T.R."/>
            <person name="Shende V.V."/>
            <person name="Wierzbicki I.H."/>
            <person name="Pendleton A.L."/>
            <person name="Watervoot N.F."/>
            <person name="Auber R.P."/>
            <person name="Gonzalez D.J."/>
            <person name="Wisecaver J.H."/>
            <person name="Moore B.S."/>
        </authorList>
    </citation>
    <scope>NUCLEOTIDE SEQUENCE [LARGE SCALE GENOMIC DNA]</scope>
    <source>
        <strain evidence="5 6">12B1</strain>
    </source>
</reference>
<evidence type="ECO:0000256" key="2">
    <source>
        <dbReference type="ARBA" id="ARBA00022679"/>
    </source>
</evidence>
<sequence length="385" mass="42266">MELCGGAARLGSLHTALRNVTINFSLFDASAAKDLWSARPLLGRPRPGALRLSCGEADCRRIAGAYERSQLHPLLLALRGRRRAGRAPPLRDEVAVLVLADYPNLFHQIGSLVGAYAALLEAGLAHTSASRLRVFLLGDASLSPTAALWSPGLAASPPRFVRASPPPPPLTFAHAVLAPPATEFWWWHVWSAERADRSALFARLRQRILAALRLSPPPPPPRLVLLLQRPHGSDRRLLNEAALAAALGEALAPRGLRVALEDLARKSTREQLRLLQTVGVLLGVHGAGLAWNLFLPERSLVVELLNARCANEYYANQCRWTHRPYVSWQNNRTEREVAATDASGNPLDPFRNHLRADVPAVVQLVERNLPHMSTSRGTSSLVRRR</sequence>
<evidence type="ECO:0000256" key="1">
    <source>
        <dbReference type="ARBA" id="ARBA00022676"/>
    </source>
</evidence>
<dbReference type="EMBL" id="JBGBPQ010000018">
    <property type="protein sequence ID" value="KAL1507498.1"/>
    <property type="molecule type" value="Genomic_DNA"/>
</dbReference>
<dbReference type="InterPro" id="IPR049625">
    <property type="entry name" value="Glyco_transf_61_cat"/>
</dbReference>
<evidence type="ECO:0000259" key="4">
    <source>
        <dbReference type="Pfam" id="PF04577"/>
    </source>
</evidence>